<keyword evidence="13" id="KW-1185">Reference proteome</keyword>
<accession>A0A4Z0PF63</accession>
<dbReference type="InterPro" id="IPR006260">
    <property type="entry name" value="TonB/TolA_C"/>
</dbReference>
<evidence type="ECO:0000256" key="1">
    <source>
        <dbReference type="ARBA" id="ARBA00004383"/>
    </source>
</evidence>
<dbReference type="InterPro" id="IPR051045">
    <property type="entry name" value="TonB-dependent_transducer"/>
</dbReference>
<proteinExistence type="inferred from homology"/>
<keyword evidence="5" id="KW-0997">Cell inner membrane</keyword>
<comment type="subcellular location">
    <subcellularLocation>
        <location evidence="1">Cell inner membrane</location>
        <topology evidence="1">Single-pass membrane protein</topology>
        <orientation evidence="1">Periplasmic side</orientation>
    </subcellularLocation>
</comment>
<evidence type="ECO:0000313" key="13">
    <source>
        <dbReference type="Proteomes" id="UP000297739"/>
    </source>
</evidence>
<evidence type="ECO:0000256" key="4">
    <source>
        <dbReference type="ARBA" id="ARBA00022475"/>
    </source>
</evidence>
<evidence type="ECO:0000256" key="8">
    <source>
        <dbReference type="ARBA" id="ARBA00022989"/>
    </source>
</evidence>
<evidence type="ECO:0000256" key="3">
    <source>
        <dbReference type="ARBA" id="ARBA00022448"/>
    </source>
</evidence>
<keyword evidence="7" id="KW-0653">Protein transport</keyword>
<dbReference type="PANTHER" id="PTHR33446">
    <property type="entry name" value="PROTEIN TONB-RELATED"/>
    <property type="match status" value="1"/>
</dbReference>
<evidence type="ECO:0000256" key="10">
    <source>
        <dbReference type="SAM" id="SignalP"/>
    </source>
</evidence>
<dbReference type="InterPro" id="IPR037682">
    <property type="entry name" value="TonB_C"/>
</dbReference>
<dbReference type="NCBIfam" id="TIGR01352">
    <property type="entry name" value="tonB_Cterm"/>
    <property type="match status" value="1"/>
</dbReference>
<feature type="chain" id="PRO_5021349802" evidence="10">
    <location>
        <begin position="22"/>
        <end position="132"/>
    </location>
</feature>
<reference evidence="12 13" key="1">
    <citation type="submission" date="2019-04" db="EMBL/GenBank/DDBJ databases">
        <authorList>
            <person name="Feng G."/>
            <person name="Zhang J."/>
            <person name="Zhu H."/>
        </authorList>
    </citation>
    <scope>NUCLEOTIDE SEQUENCE [LARGE SCALE GENOMIC DNA]</scope>
    <source>
        <strain evidence="12 13">JCM 17223</strain>
    </source>
</reference>
<keyword evidence="9" id="KW-0472">Membrane</keyword>
<dbReference type="AlphaFoldDB" id="A0A4Z0PF63"/>
<keyword evidence="8" id="KW-1133">Transmembrane helix</keyword>
<evidence type="ECO:0000256" key="5">
    <source>
        <dbReference type="ARBA" id="ARBA00022519"/>
    </source>
</evidence>
<keyword evidence="10" id="KW-0732">Signal</keyword>
<dbReference type="GO" id="GO:0015031">
    <property type="term" value="P:protein transport"/>
    <property type="evidence" value="ECO:0007669"/>
    <property type="project" value="UniProtKB-KW"/>
</dbReference>
<sequence length="132" mass="14071">MKPTLLLTLGACLLLGNAALAQSTEIAGSPDQAATRPQAPLDKVYTYVEQMPLPQGGMVNLIPNLVAALQYPAQARKEKIEGMVFVSFIVDSEGLVRQPTTARGVHPLLDAEALRAVLAMPAWKPGTQNAPR</sequence>
<evidence type="ECO:0000313" key="12">
    <source>
        <dbReference type="EMBL" id="TGE13082.1"/>
    </source>
</evidence>
<dbReference type="Proteomes" id="UP000297739">
    <property type="component" value="Unassembled WGS sequence"/>
</dbReference>
<dbReference type="RefSeq" id="WP_135499508.1">
    <property type="nucleotide sequence ID" value="NZ_SRLD01000058.1"/>
</dbReference>
<gene>
    <name evidence="12" type="ORF">E5J99_19605</name>
</gene>
<evidence type="ECO:0000256" key="9">
    <source>
        <dbReference type="ARBA" id="ARBA00023136"/>
    </source>
</evidence>
<comment type="caution">
    <text evidence="12">The sequence shown here is derived from an EMBL/GenBank/DDBJ whole genome shotgun (WGS) entry which is preliminary data.</text>
</comment>
<keyword evidence="6" id="KW-0812">Transmembrane</keyword>
<evidence type="ECO:0000256" key="6">
    <source>
        <dbReference type="ARBA" id="ARBA00022692"/>
    </source>
</evidence>
<dbReference type="PANTHER" id="PTHR33446:SF2">
    <property type="entry name" value="PROTEIN TONB"/>
    <property type="match status" value="1"/>
</dbReference>
<dbReference type="GO" id="GO:0031992">
    <property type="term" value="F:energy transducer activity"/>
    <property type="evidence" value="ECO:0007669"/>
    <property type="project" value="TreeGrafter"/>
</dbReference>
<dbReference type="Gene3D" id="3.30.1150.10">
    <property type="match status" value="1"/>
</dbReference>
<keyword evidence="3" id="KW-0813">Transport</keyword>
<dbReference type="EMBL" id="SRLD01000058">
    <property type="protein sequence ID" value="TGE13082.1"/>
    <property type="molecule type" value="Genomic_DNA"/>
</dbReference>
<dbReference type="GO" id="GO:0055085">
    <property type="term" value="P:transmembrane transport"/>
    <property type="evidence" value="ECO:0007669"/>
    <property type="project" value="InterPro"/>
</dbReference>
<evidence type="ECO:0000256" key="2">
    <source>
        <dbReference type="ARBA" id="ARBA00006555"/>
    </source>
</evidence>
<name>A0A4Z0PF63_9BACT</name>
<dbReference type="Pfam" id="PF03544">
    <property type="entry name" value="TonB_C"/>
    <property type="match status" value="1"/>
</dbReference>
<dbReference type="PROSITE" id="PS52015">
    <property type="entry name" value="TONB_CTD"/>
    <property type="match status" value="1"/>
</dbReference>
<dbReference type="SUPFAM" id="SSF74653">
    <property type="entry name" value="TolA/TonB C-terminal domain"/>
    <property type="match status" value="1"/>
</dbReference>
<feature type="signal peptide" evidence="10">
    <location>
        <begin position="1"/>
        <end position="21"/>
    </location>
</feature>
<protein>
    <submittedName>
        <fullName evidence="12">TonB family protein</fullName>
    </submittedName>
</protein>
<dbReference type="OrthoDB" id="1039448at2"/>
<keyword evidence="4" id="KW-1003">Cell membrane</keyword>
<evidence type="ECO:0000256" key="7">
    <source>
        <dbReference type="ARBA" id="ARBA00022927"/>
    </source>
</evidence>
<feature type="domain" description="TonB C-terminal" evidence="11">
    <location>
        <begin position="56"/>
        <end position="132"/>
    </location>
</feature>
<evidence type="ECO:0000259" key="11">
    <source>
        <dbReference type="PROSITE" id="PS52015"/>
    </source>
</evidence>
<dbReference type="GO" id="GO:0098797">
    <property type="term" value="C:plasma membrane protein complex"/>
    <property type="evidence" value="ECO:0007669"/>
    <property type="project" value="TreeGrafter"/>
</dbReference>
<organism evidence="12 13">
    <name type="scientific">Hymenobacter elongatus</name>
    <dbReference type="NCBI Taxonomy" id="877208"/>
    <lineage>
        <taxon>Bacteria</taxon>
        <taxon>Pseudomonadati</taxon>
        <taxon>Bacteroidota</taxon>
        <taxon>Cytophagia</taxon>
        <taxon>Cytophagales</taxon>
        <taxon>Hymenobacteraceae</taxon>
        <taxon>Hymenobacter</taxon>
    </lineage>
</organism>
<comment type="similarity">
    <text evidence="2">Belongs to the TonB family.</text>
</comment>